<keyword evidence="5 11" id="KW-0812">Transmembrane</keyword>
<dbReference type="Proteomes" id="UP000708208">
    <property type="component" value="Unassembled WGS sequence"/>
</dbReference>
<evidence type="ECO:0000256" key="6">
    <source>
        <dbReference type="ARBA" id="ARBA00022737"/>
    </source>
</evidence>
<keyword evidence="7" id="KW-0547">Nucleotide-binding</keyword>
<dbReference type="InterPro" id="IPR003593">
    <property type="entry name" value="AAA+_ATPase"/>
</dbReference>
<feature type="non-terminal residue" evidence="14">
    <location>
        <position position="1018"/>
    </location>
</feature>
<dbReference type="AlphaFoldDB" id="A0A8J2Q2J4"/>
<feature type="transmembrane region" description="Helical" evidence="11">
    <location>
        <begin position="141"/>
        <end position="165"/>
    </location>
</feature>
<keyword evidence="3" id="KW-0813">Transport</keyword>
<keyword evidence="8" id="KW-0067">ATP-binding</keyword>
<feature type="transmembrane region" description="Helical" evidence="11">
    <location>
        <begin position="111"/>
        <end position="135"/>
    </location>
</feature>
<comment type="subcellular location">
    <subcellularLocation>
        <location evidence="1">Vacuole membrane</location>
        <topology evidence="1">Multi-pass membrane protein</topology>
    </subcellularLocation>
</comment>
<dbReference type="PROSITE" id="PS50929">
    <property type="entry name" value="ABC_TM1F"/>
    <property type="match status" value="2"/>
</dbReference>
<dbReference type="FunFam" id="3.40.50.300:FF:000997">
    <property type="entry name" value="Multidrug resistance-associated protein 1"/>
    <property type="match status" value="1"/>
</dbReference>
<dbReference type="GO" id="GO:0140359">
    <property type="term" value="F:ABC-type transporter activity"/>
    <property type="evidence" value="ECO:0007669"/>
    <property type="project" value="InterPro"/>
</dbReference>
<dbReference type="Pfam" id="PF00005">
    <property type="entry name" value="ABC_tran"/>
    <property type="match status" value="2"/>
</dbReference>
<evidence type="ECO:0008006" key="16">
    <source>
        <dbReference type="Google" id="ProtNLM"/>
    </source>
</evidence>
<feature type="domain" description="ABC transporter" evidence="12">
    <location>
        <begin position="777"/>
        <end position="1011"/>
    </location>
</feature>
<accession>A0A8J2Q2J4</accession>
<dbReference type="PROSITE" id="PS50893">
    <property type="entry name" value="ABC_TRANSPORTER_2"/>
    <property type="match status" value="2"/>
</dbReference>
<dbReference type="OrthoDB" id="6500128at2759"/>
<evidence type="ECO:0000313" key="14">
    <source>
        <dbReference type="EMBL" id="CAG7830971.1"/>
    </source>
</evidence>
<evidence type="ECO:0000259" key="12">
    <source>
        <dbReference type="PROSITE" id="PS50893"/>
    </source>
</evidence>
<dbReference type="InterPro" id="IPR017871">
    <property type="entry name" value="ABC_transporter-like_CS"/>
</dbReference>
<dbReference type="GO" id="GO:0000323">
    <property type="term" value="C:lytic vacuole"/>
    <property type="evidence" value="ECO:0007669"/>
    <property type="project" value="UniProtKB-ARBA"/>
</dbReference>
<evidence type="ECO:0000256" key="4">
    <source>
        <dbReference type="ARBA" id="ARBA00022554"/>
    </source>
</evidence>
<dbReference type="InterPro" id="IPR003439">
    <property type="entry name" value="ABC_transporter-like_ATP-bd"/>
</dbReference>
<sequence>IFKNLETINQSLKYFLWSSLRAVPDLLTFVSPYVLNLLIDFVNGNEEPWKGYFYASLLIITDLILILTRNHHLNMMFAVAFRVKSVLTSAVYRKALVLTNATRRKRTVGEIVNLMSVDVAKVFDVIPFSTLVWTAPLQIGVSIYFLWLVIGPSTLAGLAVMLLLIPTNGVVSTKLRAYQVTQMKKKDERVKLMSEILSGIKILKLYAWEPSYQAEILKIREMEMKTLKAAAYASAFNDFMWACSQFLATLATFATFALIDERNILDAKTAFVSLALLNIMSLPLAAFPMDVALVVKAAVSLKRLGQFMNSDEINFGAVSHDQNEVDPIVIENGSFSWSGPGENVLENVNLRIRKGSLVAVVGTVGSGKSSLLSAMLGEMEITSGHVNTIGNVSYASQIPWIQNATLRENILFGKNYQPSKYNKVIDACCLNPDLDIFAGRDKIEIGEKGINLSGGQKQRVSVARAVYNKAGIYLFDDPLSAVDAHVGTYQELLDREGEFSAFVAQYMQSEKDQTDDLVHRVQRGKHDRLDSTVSECSDISGDYEATRSLSLNRPSISSTSLTADTKRKNIPEVQKLIGEEFKETTTVPWSLYFQYFKASGWTYVIVSLLAYTLFQVFAMLANVWLSVWSETKVVNGTQPNQGYNIGIYAGLGVLQSGIFVIATVCVPLAAFYYIVQKLAIPTSRQLRRLESVTRSPIYSNFSETISGASTIRAYGQSERFVLEAESKIDSNQTCYYPSIISNSWLLERLKEYCQAPQEAEWESVQKPPKPWPAEGSVEFDNYETRYREGLDLVLKNVSFSIRAGEKIGVVGRTGAGKSSLTLALFRLVEGARGRILIDGKDISKIGLHELRGKITIIPQDPVLFSGKLRFNLDPFDNYTDHAIWKALELSHLSQFVICLPTQLSYKIAEGGDNLSVGQKQLVCLTRALLRKSKILVLDEATAAIDLETDDLIQQTIRTEFLDSTVITIAHRLNTIMDSTRILVLDNGFIREYDSPSNLLRDHESQFYQMARDAGLSSS</sequence>
<dbReference type="CDD" id="cd03250">
    <property type="entry name" value="ABCC_MRP_domain1"/>
    <property type="match status" value="1"/>
</dbReference>
<dbReference type="PANTHER" id="PTHR24223">
    <property type="entry name" value="ATP-BINDING CASSETTE SUB-FAMILY C"/>
    <property type="match status" value="1"/>
</dbReference>
<keyword evidence="4" id="KW-0926">Vacuole</keyword>
<feature type="transmembrane region" description="Helical" evidence="11">
    <location>
        <begin position="645"/>
        <end position="675"/>
    </location>
</feature>
<feature type="transmembrane region" description="Helical" evidence="11">
    <location>
        <begin position="601"/>
        <end position="625"/>
    </location>
</feature>
<organism evidence="14 15">
    <name type="scientific">Allacma fusca</name>
    <dbReference type="NCBI Taxonomy" id="39272"/>
    <lineage>
        <taxon>Eukaryota</taxon>
        <taxon>Metazoa</taxon>
        <taxon>Ecdysozoa</taxon>
        <taxon>Arthropoda</taxon>
        <taxon>Hexapoda</taxon>
        <taxon>Collembola</taxon>
        <taxon>Symphypleona</taxon>
        <taxon>Sminthuridae</taxon>
        <taxon>Allacma</taxon>
    </lineage>
</organism>
<feature type="transmembrane region" description="Helical" evidence="11">
    <location>
        <begin position="51"/>
        <end position="68"/>
    </location>
</feature>
<dbReference type="GO" id="GO:0016887">
    <property type="term" value="F:ATP hydrolysis activity"/>
    <property type="evidence" value="ECO:0007669"/>
    <property type="project" value="InterPro"/>
</dbReference>
<feature type="domain" description="ABC transporter" evidence="12">
    <location>
        <begin position="328"/>
        <end position="548"/>
    </location>
</feature>
<feature type="domain" description="ABC transmembrane type-1" evidence="13">
    <location>
        <begin position="26"/>
        <end position="296"/>
    </location>
</feature>
<keyword evidence="10 11" id="KW-0472">Membrane</keyword>
<feature type="transmembrane region" description="Helical" evidence="11">
    <location>
        <begin position="239"/>
        <end position="259"/>
    </location>
</feature>
<evidence type="ECO:0000256" key="7">
    <source>
        <dbReference type="ARBA" id="ARBA00022741"/>
    </source>
</evidence>
<keyword evidence="6" id="KW-0677">Repeat</keyword>
<dbReference type="PROSITE" id="PS00211">
    <property type="entry name" value="ABC_TRANSPORTER_1"/>
    <property type="match status" value="1"/>
</dbReference>
<dbReference type="GO" id="GO:0005774">
    <property type="term" value="C:vacuolar membrane"/>
    <property type="evidence" value="ECO:0007669"/>
    <property type="project" value="UniProtKB-SubCell"/>
</dbReference>
<dbReference type="Pfam" id="PF00664">
    <property type="entry name" value="ABC_membrane"/>
    <property type="match status" value="2"/>
</dbReference>
<dbReference type="FunFam" id="1.20.1560.10:FF:000020">
    <property type="entry name" value="ABC metal ion transporter"/>
    <property type="match status" value="1"/>
</dbReference>
<comment type="caution">
    <text evidence="14">The sequence shown here is derived from an EMBL/GenBank/DDBJ whole genome shotgun (WGS) entry which is preliminary data.</text>
</comment>
<evidence type="ECO:0000256" key="9">
    <source>
        <dbReference type="ARBA" id="ARBA00022989"/>
    </source>
</evidence>
<evidence type="ECO:0000256" key="11">
    <source>
        <dbReference type="SAM" id="Phobius"/>
    </source>
</evidence>
<name>A0A8J2Q2J4_9HEXA</name>
<dbReference type="GO" id="GO:0005524">
    <property type="term" value="F:ATP binding"/>
    <property type="evidence" value="ECO:0007669"/>
    <property type="project" value="UniProtKB-KW"/>
</dbReference>
<comment type="similarity">
    <text evidence="2">Belongs to the ABC transporter superfamily. ABCC family. Conjugate transporter (TC 3.A.1.208) subfamily.</text>
</comment>
<dbReference type="PANTHER" id="PTHR24223:SF443">
    <property type="entry name" value="MULTIDRUG-RESISTANCE LIKE PROTEIN 1, ISOFORM I"/>
    <property type="match status" value="1"/>
</dbReference>
<proteinExistence type="inferred from homology"/>
<gene>
    <name evidence="14" type="ORF">AFUS01_LOCUS40737</name>
</gene>
<dbReference type="SMART" id="SM00382">
    <property type="entry name" value="AAA"/>
    <property type="match status" value="2"/>
</dbReference>
<dbReference type="FunFam" id="3.40.50.300:FF:000074">
    <property type="entry name" value="Multidrug resistance-associated protein 5 isoform 1"/>
    <property type="match status" value="1"/>
</dbReference>
<dbReference type="InterPro" id="IPR011527">
    <property type="entry name" value="ABC1_TM_dom"/>
</dbReference>
<keyword evidence="9 11" id="KW-1133">Transmembrane helix</keyword>
<evidence type="ECO:0000256" key="1">
    <source>
        <dbReference type="ARBA" id="ARBA00004128"/>
    </source>
</evidence>
<evidence type="ECO:0000256" key="8">
    <source>
        <dbReference type="ARBA" id="ARBA00022840"/>
    </source>
</evidence>
<dbReference type="EMBL" id="CAJVCH010558299">
    <property type="protein sequence ID" value="CAG7830971.1"/>
    <property type="molecule type" value="Genomic_DNA"/>
</dbReference>
<feature type="transmembrane region" description="Helical" evidence="11">
    <location>
        <begin position="271"/>
        <end position="295"/>
    </location>
</feature>
<evidence type="ECO:0000256" key="5">
    <source>
        <dbReference type="ARBA" id="ARBA00022692"/>
    </source>
</evidence>
<evidence type="ECO:0000256" key="2">
    <source>
        <dbReference type="ARBA" id="ARBA00009726"/>
    </source>
</evidence>
<keyword evidence="15" id="KW-1185">Reference proteome</keyword>
<evidence type="ECO:0000256" key="10">
    <source>
        <dbReference type="ARBA" id="ARBA00023136"/>
    </source>
</evidence>
<evidence type="ECO:0000313" key="15">
    <source>
        <dbReference type="Proteomes" id="UP000708208"/>
    </source>
</evidence>
<protein>
    <recommendedName>
        <fullName evidence="16">Multidrug resistance-associated protein 1</fullName>
    </recommendedName>
</protein>
<dbReference type="CDD" id="cd18595">
    <property type="entry name" value="ABC_6TM_MRP1_2_3_6_D1_like"/>
    <property type="match status" value="1"/>
</dbReference>
<evidence type="ECO:0000256" key="3">
    <source>
        <dbReference type="ARBA" id="ARBA00022448"/>
    </source>
</evidence>
<evidence type="ECO:0000259" key="13">
    <source>
        <dbReference type="PROSITE" id="PS50929"/>
    </source>
</evidence>
<dbReference type="CDD" id="cd03244">
    <property type="entry name" value="ABCC_MRP_domain2"/>
    <property type="match status" value="1"/>
</dbReference>
<dbReference type="InterPro" id="IPR050173">
    <property type="entry name" value="ABC_transporter_C-like"/>
</dbReference>
<reference evidence="14" key="1">
    <citation type="submission" date="2021-06" db="EMBL/GenBank/DDBJ databases">
        <authorList>
            <person name="Hodson N. C."/>
            <person name="Mongue J. A."/>
            <person name="Jaron S. K."/>
        </authorList>
    </citation>
    <scope>NUCLEOTIDE SEQUENCE</scope>
</reference>
<feature type="domain" description="ABC transmembrane type-1" evidence="13">
    <location>
        <begin position="661"/>
        <end position="745"/>
    </location>
</feature>